<dbReference type="GeneID" id="92097180"/>
<dbReference type="RefSeq" id="XP_066710265.1">
    <property type="nucleotide sequence ID" value="XM_066864117.1"/>
</dbReference>
<dbReference type="InterPro" id="IPR008927">
    <property type="entry name" value="6-PGluconate_DH-like_C_sf"/>
</dbReference>
<dbReference type="InterPro" id="IPR003710">
    <property type="entry name" value="ApbA"/>
</dbReference>
<keyword evidence="7" id="KW-1185">Reference proteome</keyword>
<evidence type="ECO:0008006" key="8">
    <source>
        <dbReference type="Google" id="ProtNLM"/>
    </source>
</evidence>
<dbReference type="InterPro" id="IPR013752">
    <property type="entry name" value="KPA_reductase"/>
</dbReference>
<dbReference type="InterPro" id="IPR013332">
    <property type="entry name" value="KPR_N"/>
</dbReference>
<dbReference type="PANTHER" id="PTHR21708:SF30">
    <property type="entry name" value="2-DEHYDROPANTOATE 2-REDUCTASE-RELATED"/>
    <property type="match status" value="1"/>
</dbReference>
<organism evidence="6 7">
    <name type="scientific">Apiospora phragmitis</name>
    <dbReference type="NCBI Taxonomy" id="2905665"/>
    <lineage>
        <taxon>Eukaryota</taxon>
        <taxon>Fungi</taxon>
        <taxon>Dikarya</taxon>
        <taxon>Ascomycota</taxon>
        <taxon>Pezizomycotina</taxon>
        <taxon>Sordariomycetes</taxon>
        <taxon>Xylariomycetidae</taxon>
        <taxon>Amphisphaeriales</taxon>
        <taxon>Apiosporaceae</taxon>
        <taxon>Apiospora</taxon>
    </lineage>
</organism>
<dbReference type="Proteomes" id="UP001480595">
    <property type="component" value="Unassembled WGS sequence"/>
</dbReference>
<dbReference type="NCBIfam" id="TIGR00745">
    <property type="entry name" value="apbA_panE"/>
    <property type="match status" value="1"/>
</dbReference>
<dbReference type="Gene3D" id="3.40.50.720">
    <property type="entry name" value="NAD(P)-binding Rossmann-like Domain"/>
    <property type="match status" value="1"/>
</dbReference>
<dbReference type="InterPro" id="IPR036291">
    <property type="entry name" value="NAD(P)-bd_dom_sf"/>
</dbReference>
<sequence length="356" mass="39025">MAERKARVLVVGVGGVGAMAAYALEIGGKAEVTAVLRSNYDAVAEKGFTIDSIEHGHDIKGWRPSHIRKTIPDVVQENLEPFDFILVTTKNIPDIPPTVADLIAPAVTPQQTAIVLSQNGLNIERPLLARFAGNPVLSSISLIAATETAPGQIRHDDEDVQYISPFFPPPPDRPSPVSDEASRAEAAARRYVDVYGAGGELGLDIRYEPDAQLARWRKLVYNASFNSVAAVLRMDTARMRASRHVIDDLVKPIMREIIAAASAVGGYEFPADLPDRVVRVDPTDTAFKPSMCQDVEKGNFMEVENIIGEPLREGEARGVAMPTLRTMYGLLKGLQLQVKETRGLWEPKFEEDNPYK</sequence>
<feature type="domain" description="Ketopantoate reductase N-terminal" evidence="4">
    <location>
        <begin position="8"/>
        <end position="164"/>
    </location>
</feature>
<protein>
    <recommendedName>
        <fullName evidence="8">2-dehydropantoate 2-reductase</fullName>
    </recommendedName>
</protein>
<gene>
    <name evidence="6" type="ORF">PG994_012708</name>
</gene>
<comment type="caution">
    <text evidence="6">The sequence shown here is derived from an EMBL/GenBank/DDBJ whole genome shotgun (WGS) entry which is preliminary data.</text>
</comment>
<dbReference type="SUPFAM" id="SSF48179">
    <property type="entry name" value="6-phosphogluconate dehydrogenase C-terminal domain-like"/>
    <property type="match status" value="1"/>
</dbReference>
<dbReference type="InterPro" id="IPR013328">
    <property type="entry name" value="6PGD_dom2"/>
</dbReference>
<evidence type="ECO:0000259" key="4">
    <source>
        <dbReference type="Pfam" id="PF02558"/>
    </source>
</evidence>
<reference evidence="6 7" key="1">
    <citation type="submission" date="2023-01" db="EMBL/GenBank/DDBJ databases">
        <title>Analysis of 21 Apiospora genomes using comparative genomics revels a genus with tremendous synthesis potential of carbohydrate active enzymes and secondary metabolites.</title>
        <authorList>
            <person name="Sorensen T."/>
        </authorList>
    </citation>
    <scope>NUCLEOTIDE SEQUENCE [LARGE SCALE GENOMIC DNA]</scope>
    <source>
        <strain evidence="6 7">CBS 135458</strain>
    </source>
</reference>
<dbReference type="SUPFAM" id="SSF51735">
    <property type="entry name" value="NAD(P)-binding Rossmann-fold domains"/>
    <property type="match status" value="1"/>
</dbReference>
<dbReference type="Gene3D" id="1.10.1040.10">
    <property type="entry name" value="N-(1-d-carboxylethyl)-l-norvaline Dehydrogenase, domain 2"/>
    <property type="match status" value="1"/>
</dbReference>
<evidence type="ECO:0000259" key="5">
    <source>
        <dbReference type="Pfam" id="PF08546"/>
    </source>
</evidence>
<evidence type="ECO:0000256" key="3">
    <source>
        <dbReference type="ARBA" id="ARBA00023002"/>
    </source>
</evidence>
<evidence type="ECO:0000256" key="2">
    <source>
        <dbReference type="ARBA" id="ARBA00022857"/>
    </source>
</evidence>
<evidence type="ECO:0000313" key="7">
    <source>
        <dbReference type="Proteomes" id="UP001480595"/>
    </source>
</evidence>
<keyword evidence="3" id="KW-0560">Oxidoreductase</keyword>
<accession>A0ABR1TB72</accession>
<comment type="similarity">
    <text evidence="1">Belongs to the ketopantoate reductase family.</text>
</comment>
<evidence type="ECO:0000256" key="1">
    <source>
        <dbReference type="ARBA" id="ARBA00007870"/>
    </source>
</evidence>
<dbReference type="EMBL" id="JAQQWL010000012">
    <property type="protein sequence ID" value="KAK8043870.1"/>
    <property type="molecule type" value="Genomic_DNA"/>
</dbReference>
<proteinExistence type="inferred from homology"/>
<feature type="domain" description="Ketopantoate reductase C-terminal" evidence="5">
    <location>
        <begin position="211"/>
        <end position="335"/>
    </location>
</feature>
<dbReference type="PANTHER" id="PTHR21708">
    <property type="entry name" value="PROBABLE 2-DEHYDROPANTOATE 2-REDUCTASE"/>
    <property type="match status" value="1"/>
</dbReference>
<keyword evidence="2" id="KW-0521">NADP</keyword>
<evidence type="ECO:0000313" key="6">
    <source>
        <dbReference type="EMBL" id="KAK8043870.1"/>
    </source>
</evidence>
<dbReference type="Pfam" id="PF02558">
    <property type="entry name" value="ApbA"/>
    <property type="match status" value="1"/>
</dbReference>
<dbReference type="InterPro" id="IPR051402">
    <property type="entry name" value="KPR-Related"/>
</dbReference>
<dbReference type="Pfam" id="PF08546">
    <property type="entry name" value="ApbA_C"/>
    <property type="match status" value="1"/>
</dbReference>
<name>A0ABR1TB72_9PEZI</name>